<accession>A0A6J5MMJ2</accession>
<protein>
    <submittedName>
        <fullName evidence="1">Uncharacterized protein</fullName>
    </submittedName>
</protein>
<sequence>MRPIEVTLDYDVPVTTDWWPLDIYTPNQVTSISVNKLSGTIEYSVEYTNEDPFDPSIDPGDLLVEPHPVGAFTDATTSLTEFTDVLMRAVRINITDGAGSARITVVQQSTA</sequence>
<dbReference type="EMBL" id="LR796432">
    <property type="protein sequence ID" value="CAB4144779.1"/>
    <property type="molecule type" value="Genomic_DNA"/>
</dbReference>
<gene>
    <name evidence="1" type="ORF">UFOVP468_57</name>
</gene>
<organism evidence="1">
    <name type="scientific">uncultured Caudovirales phage</name>
    <dbReference type="NCBI Taxonomy" id="2100421"/>
    <lineage>
        <taxon>Viruses</taxon>
        <taxon>Duplodnaviria</taxon>
        <taxon>Heunggongvirae</taxon>
        <taxon>Uroviricota</taxon>
        <taxon>Caudoviricetes</taxon>
        <taxon>Peduoviridae</taxon>
        <taxon>Maltschvirus</taxon>
        <taxon>Maltschvirus maltsch</taxon>
    </lineage>
</organism>
<evidence type="ECO:0000313" key="1">
    <source>
        <dbReference type="EMBL" id="CAB4144779.1"/>
    </source>
</evidence>
<reference evidence="1" key="1">
    <citation type="submission" date="2020-04" db="EMBL/GenBank/DDBJ databases">
        <authorList>
            <person name="Chiriac C."/>
            <person name="Salcher M."/>
            <person name="Ghai R."/>
            <person name="Kavagutti S V."/>
        </authorList>
    </citation>
    <scope>NUCLEOTIDE SEQUENCE</scope>
</reference>
<proteinExistence type="predicted"/>
<name>A0A6J5MMJ2_9CAUD</name>